<gene>
    <name evidence="3" type="ORF">LTRI10_LOCUS43339</name>
</gene>
<dbReference type="EMBL" id="OZ034820">
    <property type="protein sequence ID" value="CAL1403401.1"/>
    <property type="molecule type" value="Genomic_DNA"/>
</dbReference>
<protein>
    <submittedName>
        <fullName evidence="3">Uncharacterized protein</fullName>
    </submittedName>
</protein>
<sequence length="206" mass="23673">MAWLVGRGFTLQSRNHISRLQPILEHNKLRQQPASIRNSFFFFPEAQNDTASHQVQTHRNKFHLLIPKQRPASGFLSSTSYCIHRRHRHTESITLPAAITLLISLIYIAKPHPPSQHRFASAEKRSLIYFEQSERKDLDNAIMELEVFGTMLGKMGRQCYAVLCLSTMIVVASLTIAHCYATTLAGDDEDQDPRERSRRRLRAMAF</sequence>
<evidence type="ECO:0000313" key="4">
    <source>
        <dbReference type="Proteomes" id="UP001497516"/>
    </source>
</evidence>
<feature type="region of interest" description="Disordered" evidence="1">
    <location>
        <begin position="187"/>
        <end position="206"/>
    </location>
</feature>
<proteinExistence type="predicted"/>
<evidence type="ECO:0000256" key="1">
    <source>
        <dbReference type="SAM" id="MobiDB-lite"/>
    </source>
</evidence>
<reference evidence="3 4" key="1">
    <citation type="submission" date="2024-04" db="EMBL/GenBank/DDBJ databases">
        <authorList>
            <person name="Fracassetti M."/>
        </authorList>
    </citation>
    <scope>NUCLEOTIDE SEQUENCE [LARGE SCALE GENOMIC DNA]</scope>
</reference>
<name>A0AAV2FYF5_9ROSI</name>
<keyword evidence="2" id="KW-0472">Membrane</keyword>
<dbReference type="AlphaFoldDB" id="A0AAV2FYF5"/>
<feature type="compositionally biased region" description="Basic residues" evidence="1">
    <location>
        <begin position="196"/>
        <end position="206"/>
    </location>
</feature>
<dbReference type="Proteomes" id="UP001497516">
    <property type="component" value="Chromosome 7"/>
</dbReference>
<evidence type="ECO:0000313" key="3">
    <source>
        <dbReference type="EMBL" id="CAL1403401.1"/>
    </source>
</evidence>
<accession>A0AAV2FYF5</accession>
<feature type="transmembrane region" description="Helical" evidence="2">
    <location>
        <begin position="93"/>
        <end position="109"/>
    </location>
</feature>
<feature type="transmembrane region" description="Helical" evidence="2">
    <location>
        <begin position="160"/>
        <end position="181"/>
    </location>
</feature>
<keyword evidence="2" id="KW-1133">Transmembrane helix</keyword>
<organism evidence="3 4">
    <name type="scientific">Linum trigynum</name>
    <dbReference type="NCBI Taxonomy" id="586398"/>
    <lineage>
        <taxon>Eukaryota</taxon>
        <taxon>Viridiplantae</taxon>
        <taxon>Streptophyta</taxon>
        <taxon>Embryophyta</taxon>
        <taxon>Tracheophyta</taxon>
        <taxon>Spermatophyta</taxon>
        <taxon>Magnoliopsida</taxon>
        <taxon>eudicotyledons</taxon>
        <taxon>Gunneridae</taxon>
        <taxon>Pentapetalae</taxon>
        <taxon>rosids</taxon>
        <taxon>fabids</taxon>
        <taxon>Malpighiales</taxon>
        <taxon>Linaceae</taxon>
        <taxon>Linum</taxon>
    </lineage>
</organism>
<keyword evidence="2" id="KW-0812">Transmembrane</keyword>
<keyword evidence="4" id="KW-1185">Reference proteome</keyword>
<evidence type="ECO:0000256" key="2">
    <source>
        <dbReference type="SAM" id="Phobius"/>
    </source>
</evidence>